<feature type="region of interest" description="Disordered" evidence="1">
    <location>
        <begin position="49"/>
        <end position="81"/>
    </location>
</feature>
<organism evidence="2 3">
    <name type="scientific">Penicillium camemberti (strain FM 013)</name>
    <dbReference type="NCBI Taxonomy" id="1429867"/>
    <lineage>
        <taxon>Eukaryota</taxon>
        <taxon>Fungi</taxon>
        <taxon>Dikarya</taxon>
        <taxon>Ascomycota</taxon>
        <taxon>Pezizomycotina</taxon>
        <taxon>Eurotiomycetes</taxon>
        <taxon>Eurotiomycetidae</taxon>
        <taxon>Eurotiales</taxon>
        <taxon>Aspergillaceae</taxon>
        <taxon>Penicillium</taxon>
    </lineage>
</organism>
<reference evidence="2 3" key="1">
    <citation type="journal article" date="2014" name="Nat. Commun.">
        <title>Multiple recent horizontal transfers of a large genomic region in cheese making fungi.</title>
        <authorList>
            <person name="Cheeseman K."/>
            <person name="Ropars J."/>
            <person name="Renault P."/>
            <person name="Dupont J."/>
            <person name="Gouzy J."/>
            <person name="Branca A."/>
            <person name="Abraham A.L."/>
            <person name="Ceppi M."/>
            <person name="Conseiller E."/>
            <person name="Debuchy R."/>
            <person name="Malagnac F."/>
            <person name="Goarin A."/>
            <person name="Silar P."/>
            <person name="Lacoste S."/>
            <person name="Sallet E."/>
            <person name="Bensimon A."/>
            <person name="Giraud T."/>
            <person name="Brygoo Y."/>
        </authorList>
    </citation>
    <scope>NUCLEOTIDE SEQUENCE [LARGE SCALE GENOMIC DNA]</scope>
    <source>
        <strain evidence="3">FM 013</strain>
    </source>
</reference>
<dbReference type="InterPro" id="IPR037045">
    <property type="entry name" value="S8pro/Inhibitor_I9_sf"/>
</dbReference>
<accession>A0A0G4PBI4</accession>
<protein>
    <submittedName>
        <fullName evidence="2">Str. FM013</fullName>
    </submittedName>
</protein>
<dbReference type="Proteomes" id="UP000053732">
    <property type="component" value="Unassembled WGS sequence"/>
</dbReference>
<dbReference type="AlphaFoldDB" id="A0A0G4PBI4"/>
<dbReference type="EMBL" id="HG793143">
    <property type="protein sequence ID" value="CRL23688.1"/>
    <property type="molecule type" value="Genomic_DNA"/>
</dbReference>
<evidence type="ECO:0000313" key="2">
    <source>
        <dbReference type="EMBL" id="CRL23688.1"/>
    </source>
</evidence>
<name>A0A0G4PBI4_PENC3</name>
<dbReference type="Gene3D" id="3.30.70.80">
    <property type="entry name" value="Peptidase S8 propeptide/proteinase inhibitor I9"/>
    <property type="match status" value="1"/>
</dbReference>
<proteinExistence type="predicted"/>
<evidence type="ECO:0000313" key="3">
    <source>
        <dbReference type="Proteomes" id="UP000053732"/>
    </source>
</evidence>
<keyword evidence="3" id="KW-1185">Reference proteome</keyword>
<sequence length="81" mass="9200">MSDQMAPKYIVTFRDSAATEEINSYVHQIQAEGGLVTNRFPDMIARGFSKRRQPGPQFKFEPRGTFEPWERLSHNLGGPSS</sequence>
<evidence type="ECO:0000256" key="1">
    <source>
        <dbReference type="SAM" id="MobiDB-lite"/>
    </source>
</evidence>
<feature type="compositionally biased region" description="Basic and acidic residues" evidence="1">
    <location>
        <begin position="60"/>
        <end position="73"/>
    </location>
</feature>
<dbReference type="SUPFAM" id="SSF54897">
    <property type="entry name" value="Protease propeptides/inhibitors"/>
    <property type="match status" value="1"/>
</dbReference>
<gene>
    <name evidence="2" type="ORF">PCAMFM013_S010g000126</name>
</gene>